<dbReference type="InterPro" id="IPR027417">
    <property type="entry name" value="P-loop_NTPase"/>
</dbReference>
<comment type="catalytic activity">
    <reaction evidence="7 8">
        <text>CMP + ATP = CDP + ADP</text>
        <dbReference type="Rhea" id="RHEA:11600"/>
        <dbReference type="ChEBI" id="CHEBI:30616"/>
        <dbReference type="ChEBI" id="CHEBI:58069"/>
        <dbReference type="ChEBI" id="CHEBI:60377"/>
        <dbReference type="ChEBI" id="CHEBI:456216"/>
        <dbReference type="EC" id="2.7.4.25"/>
    </reaction>
</comment>
<evidence type="ECO:0000313" key="10">
    <source>
        <dbReference type="EMBL" id="GAA1964580.1"/>
    </source>
</evidence>
<keyword evidence="8" id="KW-0963">Cytoplasm</keyword>
<evidence type="ECO:0000259" key="9">
    <source>
        <dbReference type="Pfam" id="PF02224"/>
    </source>
</evidence>
<keyword evidence="4 8" id="KW-0418">Kinase</keyword>
<feature type="binding site" evidence="8">
    <location>
        <begin position="15"/>
        <end position="23"/>
    </location>
    <ligand>
        <name>ATP</name>
        <dbReference type="ChEBI" id="CHEBI:30616"/>
    </ligand>
</feature>
<evidence type="ECO:0000256" key="7">
    <source>
        <dbReference type="ARBA" id="ARBA00048478"/>
    </source>
</evidence>
<evidence type="ECO:0000256" key="8">
    <source>
        <dbReference type="HAMAP-Rule" id="MF_00238"/>
    </source>
</evidence>
<comment type="subcellular location">
    <subcellularLocation>
        <location evidence="8">Cytoplasm</location>
    </subcellularLocation>
</comment>
<dbReference type="Pfam" id="PF02224">
    <property type="entry name" value="Cytidylate_kin"/>
    <property type="match status" value="1"/>
</dbReference>
<dbReference type="InterPro" id="IPR003136">
    <property type="entry name" value="Cytidylate_kin"/>
</dbReference>
<accession>A0ABN2R797</accession>
<protein>
    <recommendedName>
        <fullName evidence="8">Cytidylate kinase</fullName>
        <shortName evidence="8">CK</shortName>
        <ecNumber evidence="8">2.7.4.25</ecNumber>
    </recommendedName>
    <alternativeName>
        <fullName evidence="8">Cytidine monophosphate kinase</fullName>
        <shortName evidence="8">CMP kinase</shortName>
    </alternativeName>
</protein>
<dbReference type="RefSeq" id="WP_344420766.1">
    <property type="nucleotide sequence ID" value="NZ_BAAANN010000015.1"/>
</dbReference>
<keyword evidence="5 8" id="KW-0067">ATP-binding</keyword>
<comment type="similarity">
    <text evidence="1 8">Belongs to the cytidylate kinase family. Type 1 subfamily.</text>
</comment>
<comment type="caution">
    <text evidence="10">The sequence shown here is derived from an EMBL/GenBank/DDBJ whole genome shotgun (WGS) entry which is preliminary data.</text>
</comment>
<keyword evidence="3 8" id="KW-0547">Nucleotide-binding</keyword>
<sequence length="222" mass="23786">MPSDNVKSSVVSVDGPAAAGKTTTSLAVAEIFDMKYLESGRAYRVLAYEALRSGVDPTDPKKMVALCSKISRGDRVSELLGLNRYTAGELRSLAVGRTVSKVAGIAELRRRVTNSVHIWAAGNRRSIVEGRDIGTVVFPTAVPKFYLTASAETRARRRLAQEGSGSLKEVFEDVVRRDRADTTRSASPLVPASDAIIIDTTELSIEQVVDRMAEACGASGLA</sequence>
<evidence type="ECO:0000256" key="1">
    <source>
        <dbReference type="ARBA" id="ARBA00009427"/>
    </source>
</evidence>
<dbReference type="Proteomes" id="UP001501116">
    <property type="component" value="Unassembled WGS sequence"/>
</dbReference>
<evidence type="ECO:0000256" key="3">
    <source>
        <dbReference type="ARBA" id="ARBA00022741"/>
    </source>
</evidence>
<evidence type="ECO:0000313" key="11">
    <source>
        <dbReference type="Proteomes" id="UP001501116"/>
    </source>
</evidence>
<dbReference type="SUPFAM" id="SSF52540">
    <property type="entry name" value="P-loop containing nucleoside triphosphate hydrolases"/>
    <property type="match status" value="1"/>
</dbReference>
<dbReference type="EMBL" id="BAAANN010000015">
    <property type="protein sequence ID" value="GAA1964580.1"/>
    <property type="molecule type" value="Genomic_DNA"/>
</dbReference>
<evidence type="ECO:0000256" key="6">
    <source>
        <dbReference type="ARBA" id="ARBA00047615"/>
    </source>
</evidence>
<evidence type="ECO:0000256" key="5">
    <source>
        <dbReference type="ARBA" id="ARBA00022840"/>
    </source>
</evidence>
<dbReference type="GO" id="GO:0016301">
    <property type="term" value="F:kinase activity"/>
    <property type="evidence" value="ECO:0007669"/>
    <property type="project" value="UniProtKB-KW"/>
</dbReference>
<proteinExistence type="inferred from homology"/>
<dbReference type="Gene3D" id="3.40.50.300">
    <property type="entry name" value="P-loop containing nucleotide triphosphate hydrolases"/>
    <property type="match status" value="1"/>
</dbReference>
<keyword evidence="2 8" id="KW-0808">Transferase</keyword>
<gene>
    <name evidence="10" type="primary">cmk_2</name>
    <name evidence="8" type="synonym">cmk</name>
    <name evidence="10" type="ORF">GCM10009754_40560</name>
</gene>
<dbReference type="CDD" id="cd02020">
    <property type="entry name" value="CMPK"/>
    <property type="match status" value="1"/>
</dbReference>
<evidence type="ECO:0000256" key="2">
    <source>
        <dbReference type="ARBA" id="ARBA00022679"/>
    </source>
</evidence>
<feature type="domain" description="Cytidylate kinase" evidence="9">
    <location>
        <begin position="11"/>
        <end position="215"/>
    </location>
</feature>
<dbReference type="NCBIfam" id="TIGR00017">
    <property type="entry name" value="cmk"/>
    <property type="match status" value="1"/>
</dbReference>
<reference evidence="10 11" key="1">
    <citation type="journal article" date="2019" name="Int. J. Syst. Evol. Microbiol.">
        <title>The Global Catalogue of Microorganisms (GCM) 10K type strain sequencing project: providing services to taxonomists for standard genome sequencing and annotation.</title>
        <authorList>
            <consortium name="The Broad Institute Genomics Platform"/>
            <consortium name="The Broad Institute Genome Sequencing Center for Infectious Disease"/>
            <person name="Wu L."/>
            <person name="Ma J."/>
        </authorList>
    </citation>
    <scope>NUCLEOTIDE SEQUENCE [LARGE SCALE GENOMIC DNA]</scope>
    <source>
        <strain evidence="10 11">JCM 14545</strain>
    </source>
</reference>
<dbReference type="HAMAP" id="MF_00238">
    <property type="entry name" value="Cytidyl_kinase_type1"/>
    <property type="match status" value="1"/>
</dbReference>
<evidence type="ECO:0000256" key="4">
    <source>
        <dbReference type="ARBA" id="ARBA00022777"/>
    </source>
</evidence>
<comment type="catalytic activity">
    <reaction evidence="6 8">
        <text>dCMP + ATP = dCDP + ADP</text>
        <dbReference type="Rhea" id="RHEA:25094"/>
        <dbReference type="ChEBI" id="CHEBI:30616"/>
        <dbReference type="ChEBI" id="CHEBI:57566"/>
        <dbReference type="ChEBI" id="CHEBI:58593"/>
        <dbReference type="ChEBI" id="CHEBI:456216"/>
        <dbReference type="EC" id="2.7.4.25"/>
    </reaction>
</comment>
<dbReference type="InterPro" id="IPR011994">
    <property type="entry name" value="Cytidylate_kinase_dom"/>
</dbReference>
<keyword evidence="11" id="KW-1185">Reference proteome</keyword>
<organism evidence="10 11">
    <name type="scientific">Amycolatopsis minnesotensis</name>
    <dbReference type="NCBI Taxonomy" id="337894"/>
    <lineage>
        <taxon>Bacteria</taxon>
        <taxon>Bacillati</taxon>
        <taxon>Actinomycetota</taxon>
        <taxon>Actinomycetes</taxon>
        <taxon>Pseudonocardiales</taxon>
        <taxon>Pseudonocardiaceae</taxon>
        <taxon>Amycolatopsis</taxon>
    </lineage>
</organism>
<name>A0ABN2R797_9PSEU</name>
<dbReference type="EC" id="2.7.4.25" evidence="8"/>